<dbReference type="CDD" id="cd05943">
    <property type="entry name" value="AACS"/>
    <property type="match status" value="1"/>
</dbReference>
<reference evidence="8" key="1">
    <citation type="submission" date="2020-04" db="EMBL/GenBank/DDBJ databases">
        <title>Nitratireductor sp. nov. isolated from mangrove soil.</title>
        <authorList>
            <person name="Ye Y."/>
        </authorList>
    </citation>
    <scope>NUCLEOTIDE SEQUENCE</scope>
    <source>
        <strain evidence="8">SY7</strain>
    </source>
</reference>
<evidence type="ECO:0000256" key="2">
    <source>
        <dbReference type="ARBA" id="ARBA00022598"/>
    </source>
</evidence>
<comment type="similarity">
    <text evidence="1">Belongs to the ATP-dependent AMP-binding enzyme family.</text>
</comment>
<dbReference type="NCBIfam" id="TIGR01217">
    <property type="entry name" value="ac_ac_CoA_syn"/>
    <property type="match status" value="1"/>
</dbReference>
<evidence type="ECO:0000259" key="5">
    <source>
        <dbReference type="Pfam" id="PF00501"/>
    </source>
</evidence>
<dbReference type="Gene3D" id="3.30.300.30">
    <property type="match status" value="1"/>
</dbReference>
<evidence type="ECO:0000256" key="3">
    <source>
        <dbReference type="ARBA" id="ARBA00022741"/>
    </source>
</evidence>
<dbReference type="PANTHER" id="PTHR42921">
    <property type="entry name" value="ACETOACETYL-COA SYNTHETASE"/>
    <property type="match status" value="1"/>
</dbReference>
<evidence type="ECO:0000313" key="8">
    <source>
        <dbReference type="EMBL" id="QDZ01668.1"/>
    </source>
</evidence>
<keyword evidence="9" id="KW-1185">Reference proteome</keyword>
<dbReference type="EC" id="6.2.1.16" evidence="8"/>
<dbReference type="Pfam" id="PF16177">
    <property type="entry name" value="ACAS_N"/>
    <property type="match status" value="1"/>
</dbReference>
<feature type="domain" description="AMP-binding enzyme C-terminal" evidence="6">
    <location>
        <begin position="543"/>
        <end position="614"/>
    </location>
</feature>
<feature type="domain" description="Acetyl-coenzyme A synthetase N-terminal" evidence="7">
    <location>
        <begin position="38"/>
        <end position="93"/>
    </location>
</feature>
<dbReference type="InterPro" id="IPR042099">
    <property type="entry name" value="ANL_N_sf"/>
</dbReference>
<keyword evidence="3" id="KW-0547">Nucleotide-binding</keyword>
<dbReference type="InterPro" id="IPR032387">
    <property type="entry name" value="ACAS_N"/>
</dbReference>
<proteinExistence type="inferred from homology"/>
<sequence length="652" mass="71118">MSRTDPLWTPTPEAVRSAPIMAFMAEASKRAGRSFTTYEELHAWSVAEREAFWSLIWDFCGVVGEKGGTILENGDRMPGASFFPEAKLNFAENLLAKSGPGDALVFRGEDKVERRMSWDELRALVSKLQQALKAQGVKAGDRVAAMMPNMPETIAAMLAATSIGAIWSSCSPDFGEQGVLDRFGQIEPVVFVTVDGYWYAGKRIEVGDKVEKVLDKLPGVRQAIIVDYLGTAGELAGRIARAETLESIVAAHPAGELSFERLPFAHPIYILFSSGTTGIPKCIVHSAGGTLLQHLKEQRLHAGIADDDRFFYFTTCGWMMWNWLVSGLASGATLLLYDGSPFHPDGNVIFDFAEAEKMTYFGTSAKFIDAVRKSGLEPIATHDLSAVRVISSTGSPLSPEGFEFVYSGIKKDVHLASISGGTDIVSCFVLGVPTRPVWSGEIQGAGLGMAVDVWDDDGKPVVGEKGELVCTKAFPSMPVMFWNDPDGAKYHGAYFERFDNVWCHGDFAERTGHDGFVIHGRSDATLNPGGVRIGTAEIYNQVEQMEEIVEAICIGQDWEDDVRVVLFVRLAGGVELDEDLQKRIKAKVRSGASPRHVPARIVAVRDIPRTKSGKITELAVRDVVHGRPVKNKEALANPEALAFFADLPELKS</sequence>
<dbReference type="InterPro" id="IPR025110">
    <property type="entry name" value="AMP-bd_C"/>
</dbReference>
<gene>
    <name evidence="8" type="ORF">FQ775_15530</name>
</gene>
<dbReference type="RefSeq" id="WP_146300309.1">
    <property type="nucleotide sequence ID" value="NZ_CP042301.2"/>
</dbReference>
<evidence type="ECO:0000256" key="4">
    <source>
        <dbReference type="ARBA" id="ARBA00022840"/>
    </source>
</evidence>
<dbReference type="PROSITE" id="PS00455">
    <property type="entry name" value="AMP_BINDING"/>
    <property type="match status" value="1"/>
</dbReference>
<protein>
    <submittedName>
        <fullName evidence="8">Acetoacetate--CoA ligase</fullName>
        <ecNumber evidence="8">6.2.1.16</ecNumber>
    </submittedName>
</protein>
<dbReference type="GO" id="GO:0030729">
    <property type="term" value="F:acetoacetate-CoA ligase activity"/>
    <property type="evidence" value="ECO:0007669"/>
    <property type="project" value="UniProtKB-EC"/>
</dbReference>
<dbReference type="InterPro" id="IPR045851">
    <property type="entry name" value="AMP-bd_C_sf"/>
</dbReference>
<evidence type="ECO:0000259" key="7">
    <source>
        <dbReference type="Pfam" id="PF16177"/>
    </source>
</evidence>
<dbReference type="OrthoDB" id="9803968at2"/>
<organism evidence="8 9">
    <name type="scientific">Nitratireductor mangrovi</name>
    <dbReference type="NCBI Taxonomy" id="2599600"/>
    <lineage>
        <taxon>Bacteria</taxon>
        <taxon>Pseudomonadati</taxon>
        <taxon>Pseudomonadota</taxon>
        <taxon>Alphaproteobacteria</taxon>
        <taxon>Hyphomicrobiales</taxon>
        <taxon>Phyllobacteriaceae</taxon>
        <taxon>Nitratireductor</taxon>
    </lineage>
</organism>
<evidence type="ECO:0000313" key="9">
    <source>
        <dbReference type="Proteomes" id="UP000321389"/>
    </source>
</evidence>
<evidence type="ECO:0000259" key="6">
    <source>
        <dbReference type="Pfam" id="PF13193"/>
    </source>
</evidence>
<accession>A0A5B8L2B7</accession>
<dbReference type="EMBL" id="CP042301">
    <property type="protein sequence ID" value="QDZ01668.1"/>
    <property type="molecule type" value="Genomic_DNA"/>
</dbReference>
<dbReference type="InterPro" id="IPR005914">
    <property type="entry name" value="Acac_CoA_synth"/>
</dbReference>
<dbReference type="Pfam" id="PF00501">
    <property type="entry name" value="AMP-binding"/>
    <property type="match status" value="1"/>
</dbReference>
<dbReference type="Pfam" id="PF13193">
    <property type="entry name" value="AMP-binding_C"/>
    <property type="match status" value="1"/>
</dbReference>
<dbReference type="InterPro" id="IPR000873">
    <property type="entry name" value="AMP-dep_synth/lig_dom"/>
</dbReference>
<dbReference type="SUPFAM" id="SSF56801">
    <property type="entry name" value="Acetyl-CoA synthetase-like"/>
    <property type="match status" value="1"/>
</dbReference>
<feature type="domain" description="AMP-dependent synthetase/ligase" evidence="5">
    <location>
        <begin position="103"/>
        <end position="471"/>
    </location>
</feature>
<name>A0A5B8L2B7_9HYPH</name>
<dbReference type="NCBIfam" id="NF002937">
    <property type="entry name" value="PRK03584.1"/>
    <property type="match status" value="1"/>
</dbReference>
<keyword evidence="4" id="KW-0067">ATP-binding</keyword>
<dbReference type="GO" id="GO:0006629">
    <property type="term" value="P:lipid metabolic process"/>
    <property type="evidence" value="ECO:0007669"/>
    <property type="project" value="InterPro"/>
</dbReference>
<dbReference type="Gene3D" id="3.40.50.12780">
    <property type="entry name" value="N-terminal domain of ligase-like"/>
    <property type="match status" value="1"/>
</dbReference>
<dbReference type="PANTHER" id="PTHR42921:SF1">
    <property type="entry name" value="ACETOACETYL-COA SYNTHETASE"/>
    <property type="match status" value="1"/>
</dbReference>
<dbReference type="Proteomes" id="UP000321389">
    <property type="component" value="Chromosome"/>
</dbReference>
<dbReference type="GO" id="GO:0005524">
    <property type="term" value="F:ATP binding"/>
    <property type="evidence" value="ECO:0007669"/>
    <property type="project" value="UniProtKB-KW"/>
</dbReference>
<dbReference type="InterPro" id="IPR020845">
    <property type="entry name" value="AMP-binding_CS"/>
</dbReference>
<keyword evidence="2 8" id="KW-0436">Ligase</keyword>
<dbReference type="AlphaFoldDB" id="A0A5B8L2B7"/>
<evidence type="ECO:0000256" key="1">
    <source>
        <dbReference type="ARBA" id="ARBA00006432"/>
    </source>
</evidence>
<dbReference type="KEGG" id="niy:FQ775_15530"/>